<dbReference type="GO" id="GO:0008081">
    <property type="term" value="F:phosphoric diester hydrolase activity"/>
    <property type="evidence" value="ECO:0007669"/>
    <property type="project" value="InterPro"/>
</dbReference>
<dbReference type="InterPro" id="IPR030395">
    <property type="entry name" value="GP_PDE_dom"/>
</dbReference>
<comment type="caution">
    <text evidence="2">The sequence shown here is derived from an EMBL/GenBank/DDBJ whole genome shotgun (WGS) entry which is preliminary data.</text>
</comment>
<reference evidence="2 3" key="1">
    <citation type="submission" date="2016-09" db="EMBL/GenBank/DDBJ databases">
        <title>Bacillus aquimaris SAMM genome sequence reveals colonization and biosurfactant production capacities.</title>
        <authorList>
            <person name="Waghmode S.R."/>
            <person name="Suryavanshi M.V."/>
        </authorList>
    </citation>
    <scope>NUCLEOTIDE SEQUENCE [LARGE SCALE GENOMIC DNA]</scope>
    <source>
        <strain evidence="2 3">SAMM</strain>
    </source>
</reference>
<gene>
    <name evidence="2" type="ORF">BHE18_08695</name>
</gene>
<dbReference type="Gene3D" id="3.20.20.190">
    <property type="entry name" value="Phosphatidylinositol (PI) phosphodiesterase"/>
    <property type="match status" value="1"/>
</dbReference>
<dbReference type="Pfam" id="PF03009">
    <property type="entry name" value="GDPD"/>
    <property type="match status" value="1"/>
</dbReference>
<dbReference type="RefSeq" id="WP_071618504.1">
    <property type="nucleotide sequence ID" value="NZ_MINN01000085.1"/>
</dbReference>
<dbReference type="PANTHER" id="PTHR46211">
    <property type="entry name" value="GLYCEROPHOSPHORYL DIESTER PHOSPHODIESTERASE"/>
    <property type="match status" value="1"/>
</dbReference>
<sequence>MTLIFAHRGSAGTHPENTMDAFLEAERVGADGIELDVQLTRDGEIVVIHDETVDRTTNGKGFIKDYSLKDLRKLHAHSTFKKKFFNKQKIPTLNEVFDWMKNNSLICNIELKNSIMDYEGMEEKVINLINRYGYAGRVIISSFNHYSIVACKRLDPTIEIAPLYSTGLYMPWVYAQSLGADAIHPNQKVASDEIISESMRNGVSVRPYTVNKAPQLKRLFTIGCSAIVTDYPEKAIKMRSEY</sequence>
<accession>A0A1J6WYY3</accession>
<feature type="domain" description="GP-PDE" evidence="1">
    <location>
        <begin position="2"/>
        <end position="239"/>
    </location>
</feature>
<evidence type="ECO:0000313" key="2">
    <source>
        <dbReference type="EMBL" id="OIU71113.1"/>
    </source>
</evidence>
<dbReference type="GO" id="GO:0006629">
    <property type="term" value="P:lipid metabolic process"/>
    <property type="evidence" value="ECO:0007669"/>
    <property type="project" value="InterPro"/>
</dbReference>
<protein>
    <recommendedName>
        <fullName evidence="1">GP-PDE domain-containing protein</fullName>
    </recommendedName>
</protein>
<name>A0A1J6WYY3_9BACI</name>
<keyword evidence="3" id="KW-1185">Reference proteome</keyword>
<evidence type="ECO:0000259" key="1">
    <source>
        <dbReference type="PROSITE" id="PS51704"/>
    </source>
</evidence>
<proteinExistence type="predicted"/>
<dbReference type="EMBL" id="MINN01000085">
    <property type="protein sequence ID" value="OIU71113.1"/>
    <property type="molecule type" value="Genomic_DNA"/>
</dbReference>
<dbReference type="CDD" id="cd08563">
    <property type="entry name" value="GDPD_TtGDE_like"/>
    <property type="match status" value="1"/>
</dbReference>
<dbReference type="AlphaFoldDB" id="A0A1J6WYY3"/>
<dbReference type="SUPFAM" id="SSF51695">
    <property type="entry name" value="PLC-like phosphodiesterases"/>
    <property type="match status" value="1"/>
</dbReference>
<dbReference type="InterPro" id="IPR017946">
    <property type="entry name" value="PLC-like_Pdiesterase_TIM-brl"/>
</dbReference>
<dbReference type="Proteomes" id="UP000182062">
    <property type="component" value="Unassembled WGS sequence"/>
</dbReference>
<dbReference type="OrthoDB" id="384721at2"/>
<dbReference type="PANTHER" id="PTHR46211:SF1">
    <property type="entry name" value="GLYCEROPHOSPHODIESTER PHOSPHODIESTERASE, CYTOPLASMIC"/>
    <property type="match status" value="1"/>
</dbReference>
<evidence type="ECO:0000313" key="3">
    <source>
        <dbReference type="Proteomes" id="UP000182062"/>
    </source>
</evidence>
<organism evidence="2 3">
    <name type="scientific">Rossellomorea aquimaris</name>
    <dbReference type="NCBI Taxonomy" id="189382"/>
    <lineage>
        <taxon>Bacteria</taxon>
        <taxon>Bacillati</taxon>
        <taxon>Bacillota</taxon>
        <taxon>Bacilli</taxon>
        <taxon>Bacillales</taxon>
        <taxon>Bacillaceae</taxon>
        <taxon>Rossellomorea</taxon>
    </lineage>
</organism>
<dbReference type="PROSITE" id="PS51704">
    <property type="entry name" value="GP_PDE"/>
    <property type="match status" value="1"/>
</dbReference>